<gene>
    <name evidence="1" type="ORF">GTZ99_10100</name>
</gene>
<evidence type="ECO:0000313" key="1">
    <source>
        <dbReference type="EMBL" id="NBC36909.1"/>
    </source>
</evidence>
<evidence type="ECO:0000313" key="2">
    <source>
        <dbReference type="Proteomes" id="UP000753724"/>
    </source>
</evidence>
<dbReference type="InterPro" id="IPR007833">
    <property type="entry name" value="Capsule_polysaccharide_synth"/>
</dbReference>
<dbReference type="Proteomes" id="UP000753724">
    <property type="component" value="Unassembled WGS sequence"/>
</dbReference>
<keyword evidence="2" id="KW-1185">Reference proteome</keyword>
<reference evidence="2" key="1">
    <citation type="submission" date="2020-01" db="EMBL/GenBank/DDBJ databases">
        <title>Sphingomonas sp. strain CSW-10.</title>
        <authorList>
            <person name="Chen W.-M."/>
        </authorList>
    </citation>
    <scope>NUCLEOTIDE SEQUENCE [LARGE SCALE GENOMIC DNA]</scope>
    <source>
        <strain evidence="2">FSY-8</strain>
    </source>
</reference>
<keyword evidence="1" id="KW-0808">Transferase</keyword>
<dbReference type="GO" id="GO:0016740">
    <property type="term" value="F:transferase activity"/>
    <property type="evidence" value="ECO:0007669"/>
    <property type="project" value="UniProtKB-KW"/>
</dbReference>
<name>A0ABW9XED7_9SPHN</name>
<dbReference type="Pfam" id="PF05159">
    <property type="entry name" value="Capsule_synth"/>
    <property type="match status" value="1"/>
</dbReference>
<sequence>MLRQAAFLRVPPFPGHRAGALLGPGDGVPRAELGPLAAALARWRVGGAFWHPAHDPWYDNVRGAEADLARALAAGGGHDALAAALAGYAPRDPFTGASMGWVAAARLLADWRALIDGNRRIGAVLGVARWKRAMVDPLLWDGGGPVRHRRRVGDMAGDQVALCWVARTGGAALAAAGGRLAEIEDGYVRSAGLGADCVPPLSVIVDFGGNPVDPARVSDLEARLLTGPVEAAARGRARALRSALVAGGIGKYGAGGGGVDLPPRDGRRRVLVAGQVGDDRAMALGGAGVDNRALLLRARAAEPGAEIWFKPHPDVLAGHRRGAVADAAALADRVLGDEPMAAVLAAVDGVHVVSSLTGFEALLRGCDVTTHGVPFYAGWGLTRDLGPVPGRRLNAARLCVDDLVAHVLVDYARYVDPVTRLPCPAEVVVARLAQGRSVPGGMAAALIAARRWQGRARRWFGTPMAWAAQSG</sequence>
<comment type="caution">
    <text evidence="1">The sequence shown here is derived from an EMBL/GenBank/DDBJ whole genome shotgun (WGS) entry which is preliminary data.</text>
</comment>
<dbReference type="RefSeq" id="WP_161718384.1">
    <property type="nucleotide sequence ID" value="NZ_JAAAPO010000003.1"/>
</dbReference>
<protein>
    <submittedName>
        <fullName evidence="1">Beta-3-deoxy-D-manno-oct-2-ulosonic acid transferase</fullName>
    </submittedName>
</protein>
<proteinExistence type="predicted"/>
<accession>A0ABW9XED7</accession>
<dbReference type="EMBL" id="JAAAPO010000003">
    <property type="protein sequence ID" value="NBC36909.1"/>
    <property type="molecule type" value="Genomic_DNA"/>
</dbReference>
<organism evidence="1 2">
    <name type="scientific">Novosphingobium ovatum</name>
    <dbReference type="NCBI Taxonomy" id="1908523"/>
    <lineage>
        <taxon>Bacteria</taxon>
        <taxon>Pseudomonadati</taxon>
        <taxon>Pseudomonadota</taxon>
        <taxon>Alphaproteobacteria</taxon>
        <taxon>Sphingomonadales</taxon>
        <taxon>Sphingomonadaceae</taxon>
        <taxon>Novosphingobium</taxon>
    </lineage>
</organism>